<feature type="domain" description="N-acetyltransferase" evidence="1">
    <location>
        <begin position="26"/>
        <end position="151"/>
    </location>
</feature>
<dbReference type="InterPro" id="IPR000182">
    <property type="entry name" value="GNAT_dom"/>
</dbReference>
<dbReference type="EMBL" id="JBBYXI010000001">
    <property type="protein sequence ID" value="MEN3930059.1"/>
    <property type="molecule type" value="Genomic_DNA"/>
</dbReference>
<organism evidence="2 3">
    <name type="scientific">Hohaiivirga grylli</name>
    <dbReference type="NCBI Taxonomy" id="3133970"/>
    <lineage>
        <taxon>Bacteria</taxon>
        <taxon>Pseudomonadati</taxon>
        <taxon>Pseudomonadota</taxon>
        <taxon>Alphaproteobacteria</taxon>
        <taxon>Hyphomicrobiales</taxon>
        <taxon>Methylobacteriaceae</taxon>
        <taxon>Hohaiivirga</taxon>
    </lineage>
</organism>
<comment type="caution">
    <text evidence="2">The sequence shown here is derived from an EMBL/GenBank/DDBJ whole genome shotgun (WGS) entry which is preliminary data.</text>
</comment>
<evidence type="ECO:0000313" key="3">
    <source>
        <dbReference type="Proteomes" id="UP001418637"/>
    </source>
</evidence>
<evidence type="ECO:0000313" key="2">
    <source>
        <dbReference type="EMBL" id="MEN3930059.1"/>
    </source>
</evidence>
<keyword evidence="3" id="KW-1185">Reference proteome</keyword>
<dbReference type="Pfam" id="PF13302">
    <property type="entry name" value="Acetyltransf_3"/>
    <property type="match status" value="1"/>
</dbReference>
<dbReference type="Proteomes" id="UP001418637">
    <property type="component" value="Unassembled WGS sequence"/>
</dbReference>
<protein>
    <submittedName>
        <fullName evidence="2">GNAT family N-acetyltransferase</fullName>
    </submittedName>
</protein>
<dbReference type="SUPFAM" id="SSF55729">
    <property type="entry name" value="Acyl-CoA N-acyltransferases (Nat)"/>
    <property type="match status" value="1"/>
</dbReference>
<evidence type="ECO:0000259" key="1">
    <source>
        <dbReference type="Pfam" id="PF13302"/>
    </source>
</evidence>
<sequence>MASTVLSHNKAPEGAPIAVESEHYWLRSLAIHDVGQKLLGWLNDDEMLTGLNIQNLNFTLDSLRKFVSSFDNKNNYILGIFDKAEETMIGFVTLDVDKANRIGRLTAGLGNKSFWGRDVFYEIGLLIRDYFFSERNIEKLSAHVVEHNRRMIFNFIGSPDYQFELCLQKECLTPDGSRADVLVFSAIKE</sequence>
<dbReference type="Gene3D" id="3.40.630.30">
    <property type="match status" value="1"/>
</dbReference>
<dbReference type="RefSeq" id="WP_346336033.1">
    <property type="nucleotide sequence ID" value="NZ_JBBYXI010000001.1"/>
</dbReference>
<accession>A0ABV0BGL9</accession>
<dbReference type="InterPro" id="IPR016181">
    <property type="entry name" value="Acyl_CoA_acyltransferase"/>
</dbReference>
<reference evidence="2 3" key="1">
    <citation type="submission" date="2024-04" db="EMBL/GenBank/DDBJ databases">
        <title>A novel species isolated from cricket.</title>
        <authorList>
            <person name="Wang H.-C."/>
        </authorList>
    </citation>
    <scope>NUCLEOTIDE SEQUENCE [LARGE SCALE GENOMIC DNA]</scope>
    <source>
        <strain evidence="2 3">WL0021</strain>
    </source>
</reference>
<name>A0ABV0BGL9_9HYPH</name>
<proteinExistence type="predicted"/>
<gene>
    <name evidence="2" type="ORF">WJT86_03165</name>
</gene>